<feature type="non-terminal residue" evidence="2">
    <location>
        <position position="1"/>
    </location>
</feature>
<accession>A0AAD8BGJ8</accession>
<feature type="compositionally biased region" description="Basic and acidic residues" evidence="1">
    <location>
        <begin position="178"/>
        <end position="195"/>
    </location>
</feature>
<evidence type="ECO:0000256" key="1">
    <source>
        <dbReference type="SAM" id="MobiDB-lite"/>
    </source>
</evidence>
<dbReference type="EMBL" id="JASAOG010000087">
    <property type="protein sequence ID" value="KAK0053319.1"/>
    <property type="molecule type" value="Genomic_DNA"/>
</dbReference>
<name>A0AAD8BGJ8_BIOPF</name>
<proteinExistence type="predicted"/>
<feature type="region of interest" description="Disordered" evidence="1">
    <location>
        <begin position="382"/>
        <end position="417"/>
    </location>
</feature>
<dbReference type="AlphaFoldDB" id="A0AAD8BGJ8"/>
<evidence type="ECO:0000313" key="2">
    <source>
        <dbReference type="EMBL" id="KAK0053319.1"/>
    </source>
</evidence>
<reference evidence="2" key="1">
    <citation type="journal article" date="2023" name="PLoS Negl. Trop. Dis.">
        <title>A genome sequence for Biomphalaria pfeifferi, the major vector snail for the human-infecting parasite Schistosoma mansoni.</title>
        <authorList>
            <person name="Bu L."/>
            <person name="Lu L."/>
            <person name="Laidemitt M.R."/>
            <person name="Zhang S.M."/>
            <person name="Mutuku M."/>
            <person name="Mkoji G."/>
            <person name="Steinauer M."/>
            <person name="Loker E.S."/>
        </authorList>
    </citation>
    <scope>NUCLEOTIDE SEQUENCE</scope>
    <source>
        <strain evidence="2">KasaAsao</strain>
    </source>
</reference>
<sequence>MDYMRYLKEAQDLGISRERFHSIWETESRTKHLQAESRLLEIQIERERLLGRVHDESGVPESVEKLTTELLVLKTDLKHQMGEGFKSMKEIMNSTYTMKCNDELCSNNELKNMLVQIRIHSKIISDEIVKVRNQMTVLQETEFNRNRKRKLDTGDGKLAAKDKESSSEQFTPCGRTTPHKESPREESAPHEESTTMETKEFIIASATPVKLPAVPQETDTLATLYSRETNVQTIPCTGESDELERSENPKLKINDSQVQEFTIVQQEYHLTSLKTREVENPQESELFMAQKESPLPYVCTFSTETEAAKPDIPRASIVTDKSLNDNTKSALMSTAGQQDATVSSPSSDLCPTEDMPRLAEISEQDSFIPDKTEKCEAIASENPTSKDNTMTRRNDEKKMQLRRKGPTSISFNLHDRTPSRNHETYVDIVGYHPTRSRSRSENFDGHGEEMTFTVDCAQEFVLDRKFHRTGYYTTKPVPCKVRLNLEFNEVNRLIVQLCVLPQPHIRKWPVYFQGEGEIYNPETKKYSHLWTFDLSECPEPEDGREVRINANVCLLTSWAKYQNVTYDKIKERNYDKGNYLRIKWSLCAYIEDSDLT</sequence>
<evidence type="ECO:0000313" key="3">
    <source>
        <dbReference type="Proteomes" id="UP001233172"/>
    </source>
</evidence>
<reference evidence="2" key="2">
    <citation type="submission" date="2023-04" db="EMBL/GenBank/DDBJ databases">
        <authorList>
            <person name="Bu L."/>
            <person name="Lu L."/>
            <person name="Laidemitt M.R."/>
            <person name="Zhang S.M."/>
            <person name="Mutuku M."/>
            <person name="Mkoji G."/>
            <person name="Steinauer M."/>
            <person name="Loker E.S."/>
        </authorList>
    </citation>
    <scope>NUCLEOTIDE SEQUENCE</scope>
    <source>
        <strain evidence="2">KasaAsao</strain>
        <tissue evidence="2">Whole Snail</tissue>
    </source>
</reference>
<gene>
    <name evidence="2" type="ORF">Bpfe_017250</name>
</gene>
<protein>
    <submittedName>
        <fullName evidence="2">Uncharacterized protein</fullName>
    </submittedName>
</protein>
<feature type="compositionally biased region" description="Basic and acidic residues" evidence="1">
    <location>
        <begin position="151"/>
        <end position="166"/>
    </location>
</feature>
<feature type="compositionally biased region" description="Basic and acidic residues" evidence="1">
    <location>
        <begin position="389"/>
        <end position="399"/>
    </location>
</feature>
<feature type="region of interest" description="Disordered" evidence="1">
    <location>
        <begin position="149"/>
        <end position="195"/>
    </location>
</feature>
<comment type="caution">
    <text evidence="2">The sequence shown here is derived from an EMBL/GenBank/DDBJ whole genome shotgun (WGS) entry which is preliminary data.</text>
</comment>
<organism evidence="2 3">
    <name type="scientific">Biomphalaria pfeifferi</name>
    <name type="common">Bloodfluke planorb</name>
    <name type="synonym">Freshwater snail</name>
    <dbReference type="NCBI Taxonomy" id="112525"/>
    <lineage>
        <taxon>Eukaryota</taxon>
        <taxon>Metazoa</taxon>
        <taxon>Spiralia</taxon>
        <taxon>Lophotrochozoa</taxon>
        <taxon>Mollusca</taxon>
        <taxon>Gastropoda</taxon>
        <taxon>Heterobranchia</taxon>
        <taxon>Euthyneura</taxon>
        <taxon>Panpulmonata</taxon>
        <taxon>Hygrophila</taxon>
        <taxon>Lymnaeoidea</taxon>
        <taxon>Planorbidae</taxon>
        <taxon>Biomphalaria</taxon>
    </lineage>
</organism>
<dbReference type="Proteomes" id="UP001233172">
    <property type="component" value="Unassembled WGS sequence"/>
</dbReference>
<keyword evidence="3" id="KW-1185">Reference proteome</keyword>